<dbReference type="EMBL" id="JAATIP010000270">
    <property type="protein sequence ID" value="KAF4355060.1"/>
    <property type="molecule type" value="Genomic_DNA"/>
</dbReference>
<accession>A0A7J6EB84</accession>
<dbReference type="InterPro" id="IPR015914">
    <property type="entry name" value="PAPs_N"/>
</dbReference>
<dbReference type="Pfam" id="PF16656">
    <property type="entry name" value="Pur_ac_phosph_N"/>
    <property type="match status" value="1"/>
</dbReference>
<evidence type="ECO:0000256" key="3">
    <source>
        <dbReference type="ARBA" id="ARBA00001962"/>
    </source>
</evidence>
<name>A0A7J6EB84_CANSA</name>
<evidence type="ECO:0000313" key="13">
    <source>
        <dbReference type="EMBL" id="KAF4355060.1"/>
    </source>
</evidence>
<evidence type="ECO:0000256" key="5">
    <source>
        <dbReference type="ARBA" id="ARBA00022729"/>
    </source>
</evidence>
<dbReference type="SUPFAM" id="SSF49363">
    <property type="entry name" value="Purple acid phosphatase, N-terminal domain"/>
    <property type="match status" value="1"/>
</dbReference>
<dbReference type="EC" id="3.1.3.2" evidence="9"/>
<feature type="domain" description="Calcineurin-like phosphoesterase" evidence="10">
    <location>
        <begin position="153"/>
        <end position="348"/>
    </location>
</feature>
<dbReference type="AlphaFoldDB" id="A0A7J6EB84"/>
<keyword evidence="6 9" id="KW-0378">Hydrolase</keyword>
<comment type="cofactor">
    <cofactor evidence="3">
        <name>Fe cation</name>
        <dbReference type="ChEBI" id="CHEBI:24875"/>
    </cofactor>
</comment>
<dbReference type="Gene3D" id="2.60.40.380">
    <property type="entry name" value="Purple acid phosphatase-like, N-terminal"/>
    <property type="match status" value="1"/>
</dbReference>
<organism evidence="13 14">
    <name type="scientific">Cannabis sativa</name>
    <name type="common">Hemp</name>
    <name type="synonym">Marijuana</name>
    <dbReference type="NCBI Taxonomy" id="3483"/>
    <lineage>
        <taxon>Eukaryota</taxon>
        <taxon>Viridiplantae</taxon>
        <taxon>Streptophyta</taxon>
        <taxon>Embryophyta</taxon>
        <taxon>Tracheophyta</taxon>
        <taxon>Spermatophyta</taxon>
        <taxon>Magnoliopsida</taxon>
        <taxon>eudicotyledons</taxon>
        <taxon>Gunneridae</taxon>
        <taxon>Pentapetalae</taxon>
        <taxon>rosids</taxon>
        <taxon>fabids</taxon>
        <taxon>Rosales</taxon>
        <taxon>Cannabaceae</taxon>
        <taxon>Cannabis</taxon>
    </lineage>
</organism>
<feature type="chain" id="PRO_5029943217" description="Purple acid phosphatase" evidence="9">
    <location>
        <begin position="23"/>
        <end position="441"/>
    </location>
</feature>
<dbReference type="InterPro" id="IPR025733">
    <property type="entry name" value="PAPs_C"/>
</dbReference>
<evidence type="ECO:0000259" key="11">
    <source>
        <dbReference type="Pfam" id="PF14008"/>
    </source>
</evidence>
<dbReference type="SUPFAM" id="SSF56300">
    <property type="entry name" value="Metallo-dependent phosphatases"/>
    <property type="match status" value="1"/>
</dbReference>
<feature type="signal peptide" evidence="9">
    <location>
        <begin position="1"/>
        <end position="22"/>
    </location>
</feature>
<evidence type="ECO:0000256" key="4">
    <source>
        <dbReference type="ARBA" id="ARBA00008723"/>
    </source>
</evidence>
<comment type="caution">
    <text evidence="13">The sequence shown here is derived from an EMBL/GenBank/DDBJ whole genome shotgun (WGS) entry which is preliminary data.</text>
</comment>
<dbReference type="InterPro" id="IPR003961">
    <property type="entry name" value="FN3_dom"/>
</dbReference>
<dbReference type="Pfam" id="PF14008">
    <property type="entry name" value="Metallophos_C"/>
    <property type="match status" value="1"/>
</dbReference>
<dbReference type="Gene3D" id="3.60.21.10">
    <property type="match status" value="1"/>
</dbReference>
<proteinExistence type="inferred from homology"/>
<dbReference type="InterPro" id="IPR041792">
    <property type="entry name" value="MPP_PAP"/>
</dbReference>
<dbReference type="GO" id="GO:0003993">
    <property type="term" value="F:acid phosphatase activity"/>
    <property type="evidence" value="ECO:0007669"/>
    <property type="project" value="UniProtKB-EC"/>
</dbReference>
<evidence type="ECO:0000256" key="1">
    <source>
        <dbReference type="ARBA" id="ARBA00000032"/>
    </source>
</evidence>
<evidence type="ECO:0000256" key="7">
    <source>
        <dbReference type="ARBA" id="ARBA00022833"/>
    </source>
</evidence>
<comment type="catalytic activity">
    <reaction evidence="1 9">
        <text>a phosphate monoester + H2O = an alcohol + phosphate</text>
        <dbReference type="Rhea" id="RHEA:15017"/>
        <dbReference type="ChEBI" id="CHEBI:15377"/>
        <dbReference type="ChEBI" id="CHEBI:30879"/>
        <dbReference type="ChEBI" id="CHEBI:43474"/>
        <dbReference type="ChEBI" id="CHEBI:67140"/>
        <dbReference type="EC" id="3.1.3.2"/>
    </reaction>
</comment>
<dbReference type="Pfam" id="PF00149">
    <property type="entry name" value="Metallophos"/>
    <property type="match status" value="1"/>
</dbReference>
<dbReference type="InterPro" id="IPR029052">
    <property type="entry name" value="Metallo-depent_PP-like"/>
</dbReference>
<evidence type="ECO:0000256" key="8">
    <source>
        <dbReference type="ARBA" id="ARBA00023180"/>
    </source>
</evidence>
<sequence length="441" mass="49392">MALGIRVCLFLVYSFTLAMVCAVLFSGTVQSYNRPPPRKDISVDYNKDDYHDSSPQQVHISLVGEDQMRVSWITKGSDSEARVDYGVSPGVYGFTKTGTTSSYRYVTYESGSIHDVVIGPLTPNTIYYYRCGGASSPSAELTLKTPPAAFPIKFALAGDLGQTDWTTSTLDHISKSNYDILLLPGDLSYADAIQPRWDSFGRLVEQLASQRPWMVTQGNHEVEKIPLVHTTPFTAYNSRWPMPFQQSASESNLYYSFDAAARGIHVIMLGSYTDFSHDSAQYKWLEADLRKVNRTKTPWLVVVVHAPWYNSNTAHQGEPESNDMKAAMEELLYSARVDVVFSGHVHAYERFARVYNDKADKCGPIYITIGDGGNREGLASEYIDPKPEISIFREASFGHGQLEFLNGSHAQWTWHRNQDDVAIASDSVWFTSLSFDPSCKL</sequence>
<keyword evidence="7" id="KW-0862">Zinc</keyword>
<dbReference type="PANTHER" id="PTHR22953">
    <property type="entry name" value="ACID PHOSPHATASE RELATED"/>
    <property type="match status" value="1"/>
</dbReference>
<dbReference type="CDD" id="cd00839">
    <property type="entry name" value="MPP_PAPs"/>
    <property type="match status" value="1"/>
</dbReference>
<dbReference type="InterPro" id="IPR004843">
    <property type="entry name" value="Calcineurin-like_PHP"/>
</dbReference>
<reference evidence="13 14" key="1">
    <citation type="journal article" date="2020" name="bioRxiv">
        <title>Sequence and annotation of 42 cannabis genomes reveals extensive copy number variation in cannabinoid synthesis and pathogen resistance genes.</title>
        <authorList>
            <person name="Mckernan K.J."/>
            <person name="Helbert Y."/>
            <person name="Kane L.T."/>
            <person name="Ebling H."/>
            <person name="Zhang L."/>
            <person name="Liu B."/>
            <person name="Eaton Z."/>
            <person name="Mclaughlin S."/>
            <person name="Kingan S."/>
            <person name="Baybayan P."/>
            <person name="Concepcion G."/>
            <person name="Jordan M."/>
            <person name="Riva A."/>
            <person name="Barbazuk W."/>
            <person name="Harkins T."/>
        </authorList>
    </citation>
    <scope>NUCLEOTIDE SEQUENCE [LARGE SCALE GENOMIC DNA]</scope>
    <source>
        <strain evidence="14">cv. Jamaican Lion 4</strain>
        <tissue evidence="13">Leaf</tissue>
    </source>
</reference>
<dbReference type="InterPro" id="IPR008963">
    <property type="entry name" value="Purple_acid_Pase-like_N"/>
</dbReference>
<gene>
    <name evidence="13" type="ORF">F8388_022312</name>
</gene>
<dbReference type="CDD" id="cd00063">
    <property type="entry name" value="FN3"/>
    <property type="match status" value="1"/>
</dbReference>
<keyword evidence="8" id="KW-0325">Glycoprotein</keyword>
<comment type="similarity">
    <text evidence="4 9">Belongs to the metallophosphoesterase superfamily. Purple acid phosphatase family.</text>
</comment>
<feature type="domain" description="Purple acid phosphatase C-terminal" evidence="11">
    <location>
        <begin position="363"/>
        <end position="421"/>
    </location>
</feature>
<dbReference type="GO" id="GO:0046872">
    <property type="term" value="F:metal ion binding"/>
    <property type="evidence" value="ECO:0007669"/>
    <property type="project" value="InterPro"/>
</dbReference>
<evidence type="ECO:0000256" key="6">
    <source>
        <dbReference type="ARBA" id="ARBA00022801"/>
    </source>
</evidence>
<feature type="domain" description="Purple acid phosphatase N-terminal" evidence="12">
    <location>
        <begin position="55"/>
        <end position="144"/>
    </location>
</feature>
<keyword evidence="5 9" id="KW-0732">Signal</keyword>
<dbReference type="InterPro" id="IPR039331">
    <property type="entry name" value="PAPs-like"/>
</dbReference>
<evidence type="ECO:0000256" key="2">
    <source>
        <dbReference type="ARBA" id="ARBA00001947"/>
    </source>
</evidence>
<evidence type="ECO:0000259" key="12">
    <source>
        <dbReference type="Pfam" id="PF16656"/>
    </source>
</evidence>
<evidence type="ECO:0000313" key="14">
    <source>
        <dbReference type="Proteomes" id="UP000525078"/>
    </source>
</evidence>
<evidence type="ECO:0000259" key="10">
    <source>
        <dbReference type="Pfam" id="PF00149"/>
    </source>
</evidence>
<evidence type="ECO:0000256" key="9">
    <source>
        <dbReference type="RuleBase" id="RU361203"/>
    </source>
</evidence>
<dbReference type="Proteomes" id="UP000525078">
    <property type="component" value="Unassembled WGS sequence"/>
</dbReference>
<protein>
    <recommendedName>
        <fullName evidence="9">Purple acid phosphatase</fullName>
        <ecNumber evidence="9">3.1.3.2</ecNumber>
    </recommendedName>
</protein>
<dbReference type="PANTHER" id="PTHR22953:SF153">
    <property type="entry name" value="PURPLE ACID PHOSPHATASE"/>
    <property type="match status" value="1"/>
</dbReference>
<comment type="cofactor">
    <cofactor evidence="2">
        <name>Zn(2+)</name>
        <dbReference type="ChEBI" id="CHEBI:29105"/>
    </cofactor>
</comment>